<comment type="caution">
    <text evidence="1">The sequence shown here is derived from an EMBL/GenBank/DDBJ whole genome shotgun (WGS) entry which is preliminary data.</text>
</comment>
<evidence type="ECO:0008006" key="3">
    <source>
        <dbReference type="Google" id="ProtNLM"/>
    </source>
</evidence>
<name>A0A8K0K120_LADFU</name>
<dbReference type="AlphaFoldDB" id="A0A8K0K120"/>
<organism evidence="1 2">
    <name type="scientific">Ladona fulva</name>
    <name type="common">Scarce chaser dragonfly</name>
    <name type="synonym">Libellula fulva</name>
    <dbReference type="NCBI Taxonomy" id="123851"/>
    <lineage>
        <taxon>Eukaryota</taxon>
        <taxon>Metazoa</taxon>
        <taxon>Ecdysozoa</taxon>
        <taxon>Arthropoda</taxon>
        <taxon>Hexapoda</taxon>
        <taxon>Insecta</taxon>
        <taxon>Pterygota</taxon>
        <taxon>Palaeoptera</taxon>
        <taxon>Odonata</taxon>
        <taxon>Epiprocta</taxon>
        <taxon>Anisoptera</taxon>
        <taxon>Libelluloidea</taxon>
        <taxon>Libellulidae</taxon>
        <taxon>Ladona</taxon>
    </lineage>
</organism>
<keyword evidence="2" id="KW-1185">Reference proteome</keyword>
<gene>
    <name evidence="1" type="ORF">J437_LFUL011435</name>
</gene>
<dbReference type="Proteomes" id="UP000792457">
    <property type="component" value="Unassembled WGS sequence"/>
</dbReference>
<reference evidence="1" key="1">
    <citation type="submission" date="2013-04" db="EMBL/GenBank/DDBJ databases">
        <authorList>
            <person name="Qu J."/>
            <person name="Murali S.C."/>
            <person name="Bandaranaike D."/>
            <person name="Bellair M."/>
            <person name="Blankenburg K."/>
            <person name="Chao H."/>
            <person name="Dinh H."/>
            <person name="Doddapaneni H."/>
            <person name="Downs B."/>
            <person name="Dugan-Rocha S."/>
            <person name="Elkadiri S."/>
            <person name="Gnanaolivu R.D."/>
            <person name="Hernandez B."/>
            <person name="Javaid M."/>
            <person name="Jayaseelan J.C."/>
            <person name="Lee S."/>
            <person name="Li M."/>
            <person name="Ming W."/>
            <person name="Munidasa M."/>
            <person name="Muniz J."/>
            <person name="Nguyen L."/>
            <person name="Ongeri F."/>
            <person name="Osuji N."/>
            <person name="Pu L.-L."/>
            <person name="Puazo M."/>
            <person name="Qu C."/>
            <person name="Quiroz J."/>
            <person name="Raj R."/>
            <person name="Weissenberger G."/>
            <person name="Xin Y."/>
            <person name="Zou X."/>
            <person name="Han Y."/>
            <person name="Richards S."/>
            <person name="Worley K."/>
            <person name="Muzny D."/>
            <person name="Gibbs R."/>
        </authorList>
    </citation>
    <scope>NUCLEOTIDE SEQUENCE</scope>
    <source>
        <strain evidence="1">Sampled in the wild</strain>
    </source>
</reference>
<protein>
    <recommendedName>
        <fullName evidence="3">Tetratricopeptide repeat protein</fullName>
    </recommendedName>
</protein>
<dbReference type="OrthoDB" id="412781at2759"/>
<evidence type="ECO:0000313" key="1">
    <source>
        <dbReference type="EMBL" id="KAG8226322.1"/>
    </source>
</evidence>
<evidence type="ECO:0000313" key="2">
    <source>
        <dbReference type="Proteomes" id="UP000792457"/>
    </source>
</evidence>
<dbReference type="EMBL" id="KZ308275">
    <property type="protein sequence ID" value="KAG8226322.1"/>
    <property type="molecule type" value="Genomic_DNA"/>
</dbReference>
<dbReference type="SUPFAM" id="SSF48452">
    <property type="entry name" value="TPR-like"/>
    <property type="match status" value="1"/>
</dbReference>
<dbReference type="Gene3D" id="1.25.40.10">
    <property type="entry name" value="Tetratricopeptide repeat domain"/>
    <property type="match status" value="1"/>
</dbReference>
<accession>A0A8K0K120</accession>
<dbReference type="InterPro" id="IPR011990">
    <property type="entry name" value="TPR-like_helical_dom_sf"/>
</dbReference>
<reference evidence="1" key="2">
    <citation type="submission" date="2017-10" db="EMBL/GenBank/DDBJ databases">
        <title>Ladona fulva Genome sequencing and assembly.</title>
        <authorList>
            <person name="Murali S."/>
            <person name="Richards S."/>
            <person name="Bandaranaike D."/>
            <person name="Bellair M."/>
            <person name="Blankenburg K."/>
            <person name="Chao H."/>
            <person name="Dinh H."/>
            <person name="Doddapaneni H."/>
            <person name="Dugan-Rocha S."/>
            <person name="Elkadiri S."/>
            <person name="Gnanaolivu R."/>
            <person name="Hernandez B."/>
            <person name="Skinner E."/>
            <person name="Javaid M."/>
            <person name="Lee S."/>
            <person name="Li M."/>
            <person name="Ming W."/>
            <person name="Munidasa M."/>
            <person name="Muniz J."/>
            <person name="Nguyen L."/>
            <person name="Hughes D."/>
            <person name="Osuji N."/>
            <person name="Pu L.-L."/>
            <person name="Puazo M."/>
            <person name="Qu C."/>
            <person name="Quiroz J."/>
            <person name="Raj R."/>
            <person name="Weissenberger G."/>
            <person name="Xin Y."/>
            <person name="Zou X."/>
            <person name="Han Y."/>
            <person name="Worley K."/>
            <person name="Muzny D."/>
            <person name="Gibbs R."/>
        </authorList>
    </citation>
    <scope>NUCLEOTIDE SEQUENCE</scope>
    <source>
        <strain evidence="1">Sampled in the wild</strain>
    </source>
</reference>
<sequence length="61" mass="6707">MASDVDIICRWAQLEARSECGSVDRAQALLEGVLASCPRRTDIWSSLTDTLVKAGRIEDAR</sequence>
<proteinExistence type="predicted"/>